<dbReference type="Gene3D" id="3.40.640.10">
    <property type="entry name" value="Type I PLP-dependent aspartate aminotransferase-like (Major domain)"/>
    <property type="match status" value="1"/>
</dbReference>
<dbReference type="GO" id="GO:0031071">
    <property type="term" value="F:cysteine desulfurase activity"/>
    <property type="evidence" value="ECO:0007669"/>
    <property type="project" value="UniProtKB-EC"/>
</dbReference>
<feature type="domain" description="Aminotransferase class V" evidence="2">
    <location>
        <begin position="72"/>
        <end position="440"/>
    </location>
</feature>
<dbReference type="Proteomes" id="UP000002066">
    <property type="component" value="Chromosome"/>
</dbReference>
<dbReference type="Gene3D" id="3.90.1150.10">
    <property type="entry name" value="Aspartate Aminotransferase, domain 1"/>
    <property type="match status" value="1"/>
</dbReference>
<reference evidence="3 4" key="1">
    <citation type="submission" date="2011-01" db="EMBL/GenBank/DDBJ databases">
        <title>Complete sequence of chromosome of Streptomyces flavogriseus ATCC 33331.</title>
        <authorList>
            <consortium name="US DOE Joint Genome Institute"/>
            <person name="Lucas S."/>
            <person name="Copeland A."/>
            <person name="Lapidus A."/>
            <person name="Cheng J.-F."/>
            <person name="Goodwin L."/>
            <person name="Pitluck S."/>
            <person name="Davenport K."/>
            <person name="Detter J.C."/>
            <person name="Han C."/>
            <person name="Tapia R."/>
            <person name="Land M."/>
            <person name="Hauser L."/>
            <person name="Kyrpides N."/>
            <person name="Ivanova N."/>
            <person name="Ovchinnikova G."/>
            <person name="Pagani I."/>
            <person name="Brumm P."/>
            <person name="Mead D."/>
            <person name="Woyke T."/>
        </authorList>
    </citation>
    <scope>NUCLEOTIDE SEQUENCE [LARGE SCALE GENOMIC DNA]</scope>
    <source>
        <strain evidence="4">ATCC 33331 / IAF-45CD</strain>
    </source>
</reference>
<dbReference type="InterPro" id="IPR015421">
    <property type="entry name" value="PyrdxlP-dep_Trfase_major"/>
</dbReference>
<gene>
    <name evidence="3" type="ordered locus">Sfla_1415</name>
</gene>
<evidence type="ECO:0000259" key="2">
    <source>
        <dbReference type="Pfam" id="PF00266"/>
    </source>
</evidence>
<name>A0A8D3WHX0_STRFA</name>
<dbReference type="InterPro" id="IPR011340">
    <property type="entry name" value="Cys_dSase-rel"/>
</dbReference>
<dbReference type="KEGG" id="sfa:Sfla_1415"/>
<protein>
    <submittedName>
        <fullName evidence="3">Cysteine desulfurase family protein</fullName>
        <ecNumber evidence="3">2.8.1.7</ecNumber>
    </submittedName>
</protein>
<evidence type="ECO:0000313" key="3">
    <source>
        <dbReference type="EMBL" id="ADW02855.1"/>
    </source>
</evidence>
<keyword evidence="3" id="KW-0808">Transferase</keyword>
<dbReference type="EC" id="2.8.1.7" evidence="3"/>
<evidence type="ECO:0000256" key="1">
    <source>
        <dbReference type="SAM" id="MobiDB-lite"/>
    </source>
</evidence>
<feature type="region of interest" description="Disordered" evidence="1">
    <location>
        <begin position="7"/>
        <end position="51"/>
    </location>
</feature>
<dbReference type="Pfam" id="PF00266">
    <property type="entry name" value="Aminotran_5"/>
    <property type="match status" value="1"/>
</dbReference>
<evidence type="ECO:0000313" key="4">
    <source>
        <dbReference type="Proteomes" id="UP000002066"/>
    </source>
</evidence>
<dbReference type="InterPro" id="IPR015424">
    <property type="entry name" value="PyrdxlP-dep_Trfase"/>
</dbReference>
<organism evidence="3 4">
    <name type="scientific">Streptomyces pratensis (strain ATCC 33331 / IAF-45CD)</name>
    <dbReference type="NCBI Taxonomy" id="591167"/>
    <lineage>
        <taxon>Bacteria</taxon>
        <taxon>Bacillati</taxon>
        <taxon>Actinomycetota</taxon>
        <taxon>Actinomycetes</taxon>
        <taxon>Kitasatosporales</taxon>
        <taxon>Streptomycetaceae</taxon>
        <taxon>Streptomyces</taxon>
    </lineage>
</organism>
<dbReference type="NCBIfam" id="TIGR01976">
    <property type="entry name" value="am_tr_V_VC1184"/>
    <property type="match status" value="1"/>
</dbReference>
<proteinExistence type="predicted"/>
<dbReference type="SUPFAM" id="SSF53383">
    <property type="entry name" value="PLP-dependent transferases"/>
    <property type="match status" value="1"/>
</dbReference>
<dbReference type="EMBL" id="CP002475">
    <property type="protein sequence ID" value="ADW02855.1"/>
    <property type="molecule type" value="Genomic_DNA"/>
</dbReference>
<dbReference type="PANTHER" id="PTHR43586:SF21">
    <property type="entry name" value="PYRIDOXAL PHOSPHATE (PLP)-DEPENDENT ASPARTATE AMINOTRANSFERASE SUPERFAMILY"/>
    <property type="match status" value="1"/>
</dbReference>
<dbReference type="InterPro" id="IPR015422">
    <property type="entry name" value="PyrdxlP-dep_Trfase_small"/>
</dbReference>
<sequence length="449" mass="47340">MTIESLARLGAYPSRVSHPPPRAWGRVGRPARRRRPTSPLPEHPLSSDTGHTLDVQAIRSCFPALKAGTARFDAPGGTQTPQQVVDAIAEALTRPLANRGVLTEAARNAETIVADARSALADLLGSEAGSVVFGRSATQLVYDLARTMAKDWGPGDEVVVSRLDHDSNIRPWVQAAEAVGATVRWADFDPGTGELDAAHIEAVLSGRTRLVAVTAASNLIGTCPDIPALAALVHGAGALLHVDAVHYASHATVDLTALGADTLVCSPYKFLGPHLGVLTGRRELLHSLRPDKLLPSSDAVPERFELGTLPYELLAGATAAVDFLAGLAPGAGSRRERLVRAFTALASHEDRLHGRIEEGLAGLDGVTVYSRAARRTPTTLFTVAGRDSGEVSRHLAERGVDAPAGSFYALEASRRLGLGDEGGVRVGLAPYTCDEDVDRLLNALDTPRG</sequence>
<dbReference type="PANTHER" id="PTHR43586">
    <property type="entry name" value="CYSTEINE DESULFURASE"/>
    <property type="match status" value="1"/>
</dbReference>
<dbReference type="AlphaFoldDB" id="A0A8D3WHX0"/>
<dbReference type="InterPro" id="IPR000192">
    <property type="entry name" value="Aminotrans_V_dom"/>
</dbReference>
<accession>A0A8D3WHX0</accession>